<evidence type="ECO:0000259" key="1">
    <source>
        <dbReference type="SMART" id="SM00355"/>
    </source>
</evidence>
<dbReference type="OrthoDB" id="288987at2759"/>
<feature type="non-terminal residue" evidence="2">
    <location>
        <position position="133"/>
    </location>
</feature>
<dbReference type="EMBL" id="CP045904">
    <property type="protein sequence ID" value="QQP36236.1"/>
    <property type="molecule type" value="Genomic_DNA"/>
</dbReference>
<dbReference type="Gene3D" id="3.30.160.60">
    <property type="entry name" value="Classic Zinc Finger"/>
    <property type="match status" value="1"/>
</dbReference>
<evidence type="ECO:0000313" key="2">
    <source>
        <dbReference type="EMBL" id="QQP36236.1"/>
    </source>
</evidence>
<dbReference type="InterPro" id="IPR013087">
    <property type="entry name" value="Znf_C2H2_type"/>
</dbReference>
<reference evidence="3" key="1">
    <citation type="submission" date="2021-01" db="EMBL/GenBank/DDBJ databases">
        <title>Caligus Genome Assembly.</title>
        <authorList>
            <person name="Gallardo-Escarate C."/>
        </authorList>
    </citation>
    <scope>NUCLEOTIDE SEQUENCE [LARGE SCALE GENOMIC DNA]</scope>
</reference>
<name>A0A7T8JW05_CALRO</name>
<accession>A0A7T8JW05</accession>
<protein>
    <submittedName>
        <fullName evidence="2">LOC663964</fullName>
    </submittedName>
</protein>
<organism evidence="2 3">
    <name type="scientific">Caligus rogercresseyi</name>
    <name type="common">Sea louse</name>
    <dbReference type="NCBI Taxonomy" id="217165"/>
    <lineage>
        <taxon>Eukaryota</taxon>
        <taxon>Metazoa</taxon>
        <taxon>Ecdysozoa</taxon>
        <taxon>Arthropoda</taxon>
        <taxon>Crustacea</taxon>
        <taxon>Multicrustacea</taxon>
        <taxon>Hexanauplia</taxon>
        <taxon>Copepoda</taxon>
        <taxon>Siphonostomatoida</taxon>
        <taxon>Caligidae</taxon>
        <taxon>Caligus</taxon>
    </lineage>
</organism>
<proteinExistence type="predicted"/>
<feature type="domain" description="C2H2-type" evidence="1">
    <location>
        <begin position="42"/>
        <end position="65"/>
    </location>
</feature>
<dbReference type="SMART" id="SM00355">
    <property type="entry name" value="ZnF_C2H2"/>
    <property type="match status" value="2"/>
</dbReference>
<gene>
    <name evidence="2" type="ORF">FKW44_021276</name>
</gene>
<feature type="non-terminal residue" evidence="2">
    <location>
        <position position="1"/>
    </location>
</feature>
<dbReference type="AlphaFoldDB" id="A0A7T8JW05"/>
<dbReference type="Proteomes" id="UP000595437">
    <property type="component" value="Chromosome 15"/>
</dbReference>
<keyword evidence="3" id="KW-1185">Reference proteome</keyword>
<sequence length="133" mass="14979">PASLSCPLCPFSHEDESSLNQHINRVHFAEEAPAVSSTSASHVCPLCFRKDFSSASELSSHVDSHVSGEFTHRADHLLAMNLAREEEDRNFKKLQNEFGMTQESRSFGEQSISGMERAVHQGEMSVMDYHERR</sequence>
<evidence type="ECO:0000313" key="3">
    <source>
        <dbReference type="Proteomes" id="UP000595437"/>
    </source>
</evidence>
<feature type="domain" description="C2H2-type" evidence="1">
    <location>
        <begin position="4"/>
        <end position="27"/>
    </location>
</feature>